<dbReference type="AlphaFoldDB" id="A0A2R3Q938"/>
<sequence>MRLLQELFTTEVGLFAATGIAFMLGMGVFFLRLFMRNDAPAAQEKAR</sequence>
<protein>
    <submittedName>
        <fullName evidence="2">DUF3149 domain-containing protein</fullName>
    </submittedName>
</protein>
<dbReference type="OrthoDB" id="8594755at2"/>
<dbReference type="KEGG" id="mela:C6568_02785"/>
<accession>A0A2R3Q938</accession>
<name>A0A2R3Q938_9BURK</name>
<evidence type="ECO:0000313" key="3">
    <source>
        <dbReference type="Proteomes" id="UP000237925"/>
    </source>
</evidence>
<feature type="transmembrane region" description="Helical" evidence="1">
    <location>
        <begin position="12"/>
        <end position="35"/>
    </location>
</feature>
<keyword evidence="1" id="KW-1133">Transmembrane helix</keyword>
<evidence type="ECO:0000313" key="2">
    <source>
        <dbReference type="EMBL" id="AVO48293.1"/>
    </source>
</evidence>
<gene>
    <name evidence="2" type="ORF">C6568_02785</name>
</gene>
<dbReference type="Pfam" id="PF11346">
    <property type="entry name" value="DUF3149"/>
    <property type="match status" value="1"/>
</dbReference>
<keyword evidence="1" id="KW-0472">Membrane</keyword>
<keyword evidence="1" id="KW-0812">Transmembrane</keyword>
<reference evidence="2 3" key="1">
    <citation type="submission" date="2018-03" db="EMBL/GenBank/DDBJ databases">
        <title>Genome sequencing of Melaminivora sp.</title>
        <authorList>
            <person name="Kim S.-J."/>
            <person name="Heo J."/>
            <person name="Ahn J.-H."/>
            <person name="Kwon S.-W."/>
        </authorList>
    </citation>
    <scope>NUCLEOTIDE SEQUENCE [LARGE SCALE GENOMIC DNA]</scope>
    <source>
        <strain evidence="2 3">SC2-9</strain>
    </source>
</reference>
<dbReference type="InterPro" id="IPR021494">
    <property type="entry name" value="DUF3149"/>
</dbReference>
<proteinExistence type="predicted"/>
<keyword evidence="3" id="KW-1185">Reference proteome</keyword>
<evidence type="ECO:0000256" key="1">
    <source>
        <dbReference type="SAM" id="Phobius"/>
    </source>
</evidence>
<dbReference type="RefSeq" id="WP_106682773.1">
    <property type="nucleotide sequence ID" value="NZ_CP027667.1"/>
</dbReference>
<organism evidence="2 3">
    <name type="scientific">Melaminivora suipulveris</name>
    <dbReference type="NCBI Taxonomy" id="2109913"/>
    <lineage>
        <taxon>Bacteria</taxon>
        <taxon>Pseudomonadati</taxon>
        <taxon>Pseudomonadota</taxon>
        <taxon>Betaproteobacteria</taxon>
        <taxon>Burkholderiales</taxon>
        <taxon>Comamonadaceae</taxon>
        <taxon>Melaminivora</taxon>
    </lineage>
</organism>
<dbReference type="Proteomes" id="UP000237925">
    <property type="component" value="Chromosome"/>
</dbReference>
<dbReference type="EMBL" id="CP027667">
    <property type="protein sequence ID" value="AVO48293.1"/>
    <property type="molecule type" value="Genomic_DNA"/>
</dbReference>